<name>A0ABU0TTJ3_MICTR</name>
<keyword evidence="1" id="KW-0812">Transmembrane</keyword>
<dbReference type="RefSeq" id="WP_307481888.1">
    <property type="nucleotide sequence ID" value="NZ_JAUTBF010000001.1"/>
</dbReference>
<feature type="transmembrane region" description="Helical" evidence="1">
    <location>
        <begin position="384"/>
        <end position="402"/>
    </location>
</feature>
<feature type="transmembrane region" description="Helical" evidence="1">
    <location>
        <begin position="141"/>
        <end position="160"/>
    </location>
</feature>
<comment type="caution">
    <text evidence="2">The sequence shown here is derived from an EMBL/GenBank/DDBJ whole genome shotgun (WGS) entry which is preliminary data.</text>
</comment>
<feature type="transmembrane region" description="Helical" evidence="1">
    <location>
        <begin position="82"/>
        <end position="102"/>
    </location>
</feature>
<evidence type="ECO:0000313" key="3">
    <source>
        <dbReference type="Proteomes" id="UP001226691"/>
    </source>
</evidence>
<keyword evidence="3" id="KW-1185">Reference proteome</keyword>
<feature type="transmembrane region" description="Helical" evidence="1">
    <location>
        <begin position="219"/>
        <end position="239"/>
    </location>
</feature>
<keyword evidence="1" id="KW-0472">Membrane</keyword>
<feature type="transmembrane region" description="Helical" evidence="1">
    <location>
        <begin position="172"/>
        <end position="199"/>
    </location>
</feature>
<organism evidence="2 3">
    <name type="scientific">Microbacterium trichothecenolyticum</name>
    <name type="common">Aureobacterium trichothecenolyticum</name>
    <dbReference type="NCBI Taxonomy" id="69370"/>
    <lineage>
        <taxon>Bacteria</taxon>
        <taxon>Bacillati</taxon>
        <taxon>Actinomycetota</taxon>
        <taxon>Actinomycetes</taxon>
        <taxon>Micrococcales</taxon>
        <taxon>Microbacteriaceae</taxon>
        <taxon>Microbacterium</taxon>
    </lineage>
</organism>
<sequence>MIVRFSTAIRARRELIGAAVVVALITVVIASGSFFDRDDLFFAEYFQINPPTPEILVRSWFGHLMPGYIASVIVLLKLFGLSWPVALTLTALIHTGAFVALVRCLDEVVGAVRLNLLAGIAFSLSLGPIMVRLWWAATLNNMLALALGLAVLGCATRWVVRRRTRHLAAALLLYALALTMSEKNLLFSVHIAAWCILVVWRGRPLGTRLVDMLRTWPLWVGLGVLSLIDVVAFLAGPYVEESGSSPSVATSAEFVLHNVVGALIPSLFGVDMVDQTTSLLDPRVVATCLLVAVVVVWTIVRVRSTAGVWVFALVAATVNAAVLSRRADLVGVAAGRQLRYLLESSALVWLAIGVVTVVVVTASRGAPATRRARRPDARRRRLRAVIGAGAVVVVGLSAWSWAAGVTRAITSSGGHAAREWVGELSETLPRSSPAPLIDSPLPTQFAIPELHPYDMVAPLLPSLGWTDVRTTNVLEGAWVVGQDGRAGPATLASPDVQFAGERCTDGSTFVSLPEVRTGGRTFLVLDYSQSTADIVTFHYTGGWTTIDKPAGSGRVVVYLPNVIDGDLAVNPQGGTLCVDALTVADVQPSGE</sequence>
<gene>
    <name evidence="2" type="ORF">QE412_001548</name>
</gene>
<accession>A0ABU0TTJ3</accession>
<evidence type="ECO:0008006" key="4">
    <source>
        <dbReference type="Google" id="ProtNLM"/>
    </source>
</evidence>
<feature type="transmembrane region" description="Helical" evidence="1">
    <location>
        <begin position="282"/>
        <end position="300"/>
    </location>
</feature>
<reference evidence="2 3" key="1">
    <citation type="submission" date="2023-07" db="EMBL/GenBank/DDBJ databases">
        <title>Functional and genomic diversity of the sorghum phyllosphere microbiome.</title>
        <authorList>
            <person name="Shade A."/>
        </authorList>
    </citation>
    <scope>NUCLEOTIDE SEQUENCE [LARGE SCALE GENOMIC DNA]</scope>
    <source>
        <strain evidence="2 3">SORGH_AS_1207</strain>
    </source>
</reference>
<feature type="transmembrane region" description="Helical" evidence="1">
    <location>
        <begin position="344"/>
        <end position="363"/>
    </location>
</feature>
<dbReference type="EMBL" id="JAUTBF010000001">
    <property type="protein sequence ID" value="MDQ1122975.1"/>
    <property type="molecule type" value="Genomic_DNA"/>
</dbReference>
<feature type="transmembrane region" description="Helical" evidence="1">
    <location>
        <begin position="15"/>
        <end position="35"/>
    </location>
</feature>
<protein>
    <recommendedName>
        <fullName evidence="4">Glycosyltransferase RgtA/B/C/D-like domain-containing protein</fullName>
    </recommendedName>
</protein>
<feature type="transmembrane region" description="Helical" evidence="1">
    <location>
        <begin position="114"/>
        <end position="135"/>
    </location>
</feature>
<dbReference type="Proteomes" id="UP001226691">
    <property type="component" value="Unassembled WGS sequence"/>
</dbReference>
<evidence type="ECO:0000256" key="1">
    <source>
        <dbReference type="SAM" id="Phobius"/>
    </source>
</evidence>
<feature type="transmembrane region" description="Helical" evidence="1">
    <location>
        <begin position="251"/>
        <end position="270"/>
    </location>
</feature>
<feature type="transmembrane region" description="Helical" evidence="1">
    <location>
        <begin position="307"/>
        <end position="324"/>
    </location>
</feature>
<keyword evidence="1" id="KW-1133">Transmembrane helix</keyword>
<evidence type="ECO:0000313" key="2">
    <source>
        <dbReference type="EMBL" id="MDQ1122975.1"/>
    </source>
</evidence>
<proteinExistence type="predicted"/>